<protein>
    <recommendedName>
        <fullName evidence="3">Lipoprotein</fullName>
    </recommendedName>
</protein>
<organism evidence="1 2">
    <name type="scientific">Butyricimonas virosa</name>
    <dbReference type="NCBI Taxonomy" id="544645"/>
    <lineage>
        <taxon>Bacteria</taxon>
        <taxon>Pseudomonadati</taxon>
        <taxon>Bacteroidota</taxon>
        <taxon>Bacteroidia</taxon>
        <taxon>Bacteroidales</taxon>
        <taxon>Odoribacteraceae</taxon>
        <taxon>Butyricimonas</taxon>
    </lineage>
</organism>
<dbReference type="PROSITE" id="PS51257">
    <property type="entry name" value="PROKAR_LIPOPROTEIN"/>
    <property type="match status" value="1"/>
</dbReference>
<reference evidence="1" key="2">
    <citation type="submission" date="2021-09" db="EMBL/GenBank/DDBJ databases">
        <authorList>
            <person name="Gilroy R."/>
        </authorList>
    </citation>
    <scope>NUCLEOTIDE SEQUENCE</scope>
    <source>
        <strain evidence="1">6966</strain>
    </source>
</reference>
<dbReference type="AlphaFoldDB" id="A0A921KXD6"/>
<dbReference type="EMBL" id="DYVS01000055">
    <property type="protein sequence ID" value="HJF69664.1"/>
    <property type="molecule type" value="Genomic_DNA"/>
</dbReference>
<evidence type="ECO:0000313" key="1">
    <source>
        <dbReference type="EMBL" id="HJF69664.1"/>
    </source>
</evidence>
<comment type="caution">
    <text evidence="1">The sequence shown here is derived from an EMBL/GenBank/DDBJ whole genome shotgun (WGS) entry which is preliminary data.</text>
</comment>
<evidence type="ECO:0000313" key="2">
    <source>
        <dbReference type="Proteomes" id="UP000742098"/>
    </source>
</evidence>
<evidence type="ECO:0008006" key="3">
    <source>
        <dbReference type="Google" id="ProtNLM"/>
    </source>
</evidence>
<reference evidence="1" key="1">
    <citation type="journal article" date="2021" name="PeerJ">
        <title>Extensive microbial diversity within the chicken gut microbiome revealed by metagenomics and culture.</title>
        <authorList>
            <person name="Gilroy R."/>
            <person name="Ravi A."/>
            <person name="Getino M."/>
            <person name="Pursley I."/>
            <person name="Horton D.L."/>
            <person name="Alikhan N.F."/>
            <person name="Baker D."/>
            <person name="Gharbi K."/>
            <person name="Hall N."/>
            <person name="Watson M."/>
            <person name="Adriaenssens E.M."/>
            <person name="Foster-Nyarko E."/>
            <person name="Jarju S."/>
            <person name="Secka A."/>
            <person name="Antonio M."/>
            <person name="Oren A."/>
            <person name="Chaudhuri R.R."/>
            <person name="La Ragione R."/>
            <person name="Hildebrand F."/>
            <person name="Pallen M.J."/>
        </authorList>
    </citation>
    <scope>NUCLEOTIDE SEQUENCE</scope>
    <source>
        <strain evidence="1">6966</strain>
    </source>
</reference>
<dbReference type="Proteomes" id="UP000742098">
    <property type="component" value="Unassembled WGS sequence"/>
</dbReference>
<name>A0A921KXD6_9BACT</name>
<proteinExistence type="predicted"/>
<accession>A0A921KXD6</accession>
<gene>
    <name evidence="1" type="ORF">K8V05_02795</name>
</gene>
<sequence length="71" mass="8026">MKTIKYIIAITVLVFSLMGCSENVKNMPPRIADISNEFRLPSPPKLTNAESDMVQAKEMPIMKLMVINMIK</sequence>